<protein>
    <submittedName>
        <fullName evidence="1">Uncharacterized protein</fullName>
    </submittedName>
</protein>
<dbReference type="AlphaFoldDB" id="A0A0C9UZ59"/>
<gene>
    <name evidence="1" type="ORF">M422DRAFT_35080</name>
</gene>
<keyword evidence="2" id="KW-1185">Reference proteome</keyword>
<accession>A0A0C9UZ59</accession>
<evidence type="ECO:0000313" key="1">
    <source>
        <dbReference type="EMBL" id="KIJ34582.1"/>
    </source>
</evidence>
<dbReference type="HOGENOM" id="CLU_2905637_0_0_1"/>
<reference evidence="1 2" key="1">
    <citation type="submission" date="2014-06" db="EMBL/GenBank/DDBJ databases">
        <title>Evolutionary Origins and Diversification of the Mycorrhizal Mutualists.</title>
        <authorList>
            <consortium name="DOE Joint Genome Institute"/>
            <consortium name="Mycorrhizal Genomics Consortium"/>
            <person name="Kohler A."/>
            <person name="Kuo A."/>
            <person name="Nagy L.G."/>
            <person name="Floudas D."/>
            <person name="Copeland A."/>
            <person name="Barry K.W."/>
            <person name="Cichocki N."/>
            <person name="Veneault-Fourrey C."/>
            <person name="LaButti K."/>
            <person name="Lindquist E.A."/>
            <person name="Lipzen A."/>
            <person name="Lundell T."/>
            <person name="Morin E."/>
            <person name="Murat C."/>
            <person name="Riley R."/>
            <person name="Ohm R."/>
            <person name="Sun H."/>
            <person name="Tunlid A."/>
            <person name="Henrissat B."/>
            <person name="Grigoriev I.V."/>
            <person name="Hibbett D.S."/>
            <person name="Martin F."/>
        </authorList>
    </citation>
    <scope>NUCLEOTIDE SEQUENCE [LARGE SCALE GENOMIC DNA]</scope>
    <source>
        <strain evidence="1 2">SS14</strain>
    </source>
</reference>
<dbReference type="Proteomes" id="UP000054279">
    <property type="component" value="Unassembled WGS sequence"/>
</dbReference>
<sequence length="63" mass="6566">MMSGDIASRAVGLRNFGNLGNPLNPSLSSLGLCQAVQEFDKNIETTAASTRCCEAGLSHPQAD</sequence>
<organism evidence="1 2">
    <name type="scientific">Sphaerobolus stellatus (strain SS14)</name>
    <dbReference type="NCBI Taxonomy" id="990650"/>
    <lineage>
        <taxon>Eukaryota</taxon>
        <taxon>Fungi</taxon>
        <taxon>Dikarya</taxon>
        <taxon>Basidiomycota</taxon>
        <taxon>Agaricomycotina</taxon>
        <taxon>Agaricomycetes</taxon>
        <taxon>Phallomycetidae</taxon>
        <taxon>Geastrales</taxon>
        <taxon>Sphaerobolaceae</taxon>
        <taxon>Sphaerobolus</taxon>
    </lineage>
</organism>
<proteinExistence type="predicted"/>
<dbReference type="EMBL" id="KN837198">
    <property type="protein sequence ID" value="KIJ34582.1"/>
    <property type="molecule type" value="Genomic_DNA"/>
</dbReference>
<name>A0A0C9UZ59_SPHS4</name>
<evidence type="ECO:0000313" key="2">
    <source>
        <dbReference type="Proteomes" id="UP000054279"/>
    </source>
</evidence>